<proteinExistence type="predicted"/>
<name>A0A1G8S6C8_9PSED</name>
<dbReference type="STRING" id="89065.SAMN05216605_12437"/>
<dbReference type="Pfam" id="PF03646">
    <property type="entry name" value="FlaG"/>
    <property type="match status" value="1"/>
</dbReference>
<reference evidence="3" key="1">
    <citation type="submission" date="2016-10" db="EMBL/GenBank/DDBJ databases">
        <authorList>
            <person name="Varghese N."/>
            <person name="Submissions S."/>
        </authorList>
    </citation>
    <scope>NUCLEOTIDE SEQUENCE [LARGE SCALE GENOMIC DNA]</scope>
    <source>
        <strain evidence="3">ATCC 700689</strain>
    </source>
</reference>
<organism evidence="2 3">
    <name type="scientific">Pseudomonas abietaniphila</name>
    <dbReference type="NCBI Taxonomy" id="89065"/>
    <lineage>
        <taxon>Bacteria</taxon>
        <taxon>Pseudomonadati</taxon>
        <taxon>Pseudomonadota</taxon>
        <taxon>Gammaproteobacteria</taxon>
        <taxon>Pseudomonadales</taxon>
        <taxon>Pseudomonadaceae</taxon>
        <taxon>Pseudomonas</taxon>
    </lineage>
</organism>
<dbReference type="OrthoDB" id="5741693at2"/>
<dbReference type="EMBL" id="FNCO01000024">
    <property type="protein sequence ID" value="SDJ24788.1"/>
    <property type="molecule type" value="Genomic_DNA"/>
</dbReference>
<accession>A0A1G8S6C8</accession>
<keyword evidence="3" id="KW-1185">Reference proteome</keyword>
<feature type="compositionally biased region" description="Low complexity" evidence="1">
    <location>
        <begin position="23"/>
        <end position="42"/>
    </location>
</feature>
<sequence>MDMSVKLNLSYPSVLPSLDARPPVDTVPSVSAPSSVPDAVQSQPKREEMENAIADIRKFVQNLQRKLDFSIDDSTGQTVVKVIASDTGDVIRQIPSETALKLAQSLTQASSLFFDAKV</sequence>
<evidence type="ECO:0000313" key="3">
    <source>
        <dbReference type="Proteomes" id="UP000182894"/>
    </source>
</evidence>
<evidence type="ECO:0000313" key="2">
    <source>
        <dbReference type="EMBL" id="SDJ24788.1"/>
    </source>
</evidence>
<dbReference type="Gene3D" id="3.30.160.170">
    <property type="entry name" value="FlaG-like"/>
    <property type="match status" value="1"/>
</dbReference>
<dbReference type="SUPFAM" id="SSF160214">
    <property type="entry name" value="FlaG-like"/>
    <property type="match status" value="1"/>
</dbReference>
<dbReference type="RefSeq" id="WP_074758762.1">
    <property type="nucleotide sequence ID" value="NZ_FNCO01000024.1"/>
</dbReference>
<dbReference type="InterPro" id="IPR035924">
    <property type="entry name" value="FlaG-like_sf"/>
</dbReference>
<feature type="region of interest" description="Disordered" evidence="1">
    <location>
        <begin position="13"/>
        <end position="47"/>
    </location>
</feature>
<evidence type="ECO:0000256" key="1">
    <source>
        <dbReference type="SAM" id="MobiDB-lite"/>
    </source>
</evidence>
<dbReference type="PANTHER" id="PTHR37166:SF1">
    <property type="entry name" value="PROTEIN FLAG"/>
    <property type="match status" value="1"/>
</dbReference>
<dbReference type="AlphaFoldDB" id="A0A1G8S6C8"/>
<keyword evidence="2" id="KW-0969">Cilium</keyword>
<keyword evidence="2" id="KW-0282">Flagellum</keyword>
<dbReference type="Proteomes" id="UP000182894">
    <property type="component" value="Unassembled WGS sequence"/>
</dbReference>
<protein>
    <submittedName>
        <fullName evidence="2">Flagellar protein FlaG</fullName>
    </submittedName>
</protein>
<gene>
    <name evidence="2" type="ORF">SAMN05216605_12437</name>
</gene>
<keyword evidence="2" id="KW-0966">Cell projection</keyword>
<dbReference type="InterPro" id="IPR005186">
    <property type="entry name" value="FlaG"/>
</dbReference>
<dbReference type="PANTHER" id="PTHR37166">
    <property type="entry name" value="PROTEIN FLAG"/>
    <property type="match status" value="1"/>
</dbReference>